<name>A0A556V6J3_BAGYA</name>
<proteinExistence type="predicted"/>
<sequence length="177" mass="19830">MISDEKQDTEPGTGLSDCKLSVGSCRALAGVLSSNSSILIELDLSDNKLKDEGVDLLSVGLKCEQCKLEILWLKHCGISDEGYVALAVALRSNPMSNLRELNLNCNEPGDRGVKMLSDLKENTNYRLQSLSIVPDPYEMDKGYQSYIFNKASNLDMDLFYFIKSQKHCQRTFQTYDL</sequence>
<reference evidence="3 4" key="1">
    <citation type="journal article" date="2019" name="Genome Biol. Evol.">
        <title>Whole-Genome Sequencing of the Giant Devil Catfish, Bagarius yarrelli.</title>
        <authorList>
            <person name="Jiang W."/>
            <person name="Lv Y."/>
            <person name="Cheng L."/>
            <person name="Yang K."/>
            <person name="Chao B."/>
            <person name="Wang X."/>
            <person name="Li Y."/>
            <person name="Pan X."/>
            <person name="You X."/>
            <person name="Zhang Y."/>
            <person name="Yang J."/>
            <person name="Li J."/>
            <person name="Zhang X."/>
            <person name="Liu S."/>
            <person name="Sun C."/>
            <person name="Yang J."/>
            <person name="Shi Q."/>
        </authorList>
    </citation>
    <scope>NUCLEOTIDE SEQUENCE [LARGE SCALE GENOMIC DNA]</scope>
    <source>
        <strain evidence="3">JWS20170419001</strain>
        <tissue evidence="3">Muscle</tissue>
    </source>
</reference>
<dbReference type="Pfam" id="PF13516">
    <property type="entry name" value="LRR_6"/>
    <property type="match status" value="3"/>
</dbReference>
<keyword evidence="2" id="KW-0677">Repeat</keyword>
<keyword evidence="4" id="KW-1185">Reference proteome</keyword>
<dbReference type="PANTHER" id="PTHR24106">
    <property type="entry name" value="NACHT, LRR AND CARD DOMAINS-CONTAINING"/>
    <property type="match status" value="1"/>
</dbReference>
<dbReference type="OrthoDB" id="120976at2759"/>
<evidence type="ECO:0000256" key="2">
    <source>
        <dbReference type="ARBA" id="ARBA00022737"/>
    </source>
</evidence>
<accession>A0A556V6J3</accession>
<organism evidence="3 4">
    <name type="scientific">Bagarius yarrelli</name>
    <name type="common">Goonch</name>
    <name type="synonym">Bagrus yarrelli</name>
    <dbReference type="NCBI Taxonomy" id="175774"/>
    <lineage>
        <taxon>Eukaryota</taxon>
        <taxon>Metazoa</taxon>
        <taxon>Chordata</taxon>
        <taxon>Craniata</taxon>
        <taxon>Vertebrata</taxon>
        <taxon>Euteleostomi</taxon>
        <taxon>Actinopterygii</taxon>
        <taxon>Neopterygii</taxon>
        <taxon>Teleostei</taxon>
        <taxon>Ostariophysi</taxon>
        <taxon>Siluriformes</taxon>
        <taxon>Sisoridae</taxon>
        <taxon>Sisorinae</taxon>
        <taxon>Bagarius</taxon>
    </lineage>
</organism>
<dbReference type="SMART" id="SM00368">
    <property type="entry name" value="LRR_RI"/>
    <property type="match status" value="3"/>
</dbReference>
<dbReference type="Gene3D" id="3.80.10.10">
    <property type="entry name" value="Ribonuclease Inhibitor"/>
    <property type="match status" value="1"/>
</dbReference>
<dbReference type="InterPro" id="IPR001611">
    <property type="entry name" value="Leu-rich_rpt"/>
</dbReference>
<gene>
    <name evidence="3" type="ORF">Baya_13614</name>
</gene>
<evidence type="ECO:0000256" key="1">
    <source>
        <dbReference type="ARBA" id="ARBA00022614"/>
    </source>
</evidence>
<dbReference type="InterPro" id="IPR032675">
    <property type="entry name" value="LRR_dom_sf"/>
</dbReference>
<keyword evidence="1" id="KW-0433">Leucine-rich repeat</keyword>
<evidence type="ECO:0000313" key="4">
    <source>
        <dbReference type="Proteomes" id="UP000319801"/>
    </source>
</evidence>
<comment type="caution">
    <text evidence="3">The sequence shown here is derived from an EMBL/GenBank/DDBJ whole genome shotgun (WGS) entry which is preliminary data.</text>
</comment>
<protein>
    <submittedName>
        <fullName evidence="3">NACHT, LRR and PYD domains-containing protein 12</fullName>
    </submittedName>
</protein>
<dbReference type="InterPro" id="IPR051261">
    <property type="entry name" value="NLR"/>
</dbReference>
<dbReference type="AlphaFoldDB" id="A0A556V6J3"/>
<dbReference type="EMBL" id="VCAZ01000135">
    <property type="protein sequence ID" value="TSW75973.1"/>
    <property type="molecule type" value="Genomic_DNA"/>
</dbReference>
<dbReference type="SUPFAM" id="SSF52047">
    <property type="entry name" value="RNI-like"/>
    <property type="match status" value="1"/>
</dbReference>
<evidence type="ECO:0000313" key="3">
    <source>
        <dbReference type="EMBL" id="TSW75973.1"/>
    </source>
</evidence>
<dbReference type="Proteomes" id="UP000319801">
    <property type="component" value="Unassembled WGS sequence"/>
</dbReference>